<dbReference type="InterPro" id="IPR050361">
    <property type="entry name" value="MPP/UQCRC_Complex"/>
</dbReference>
<dbReference type="SUPFAM" id="SSF63411">
    <property type="entry name" value="LuxS/MPP-like metallohydrolase"/>
    <property type="match status" value="2"/>
</dbReference>
<reference evidence="5 6" key="1">
    <citation type="journal article" date="2011" name="J. Bacteriol.">
        <title>Complete genome sequence of seawater bacterium Glaciecola nitratireducens FR1064T.</title>
        <authorList>
            <person name="Bian F."/>
            <person name="Qin Q.L."/>
            <person name="Xie B.B."/>
            <person name="Shu Y.L."/>
            <person name="Zhang X.Y."/>
            <person name="Yu Y."/>
            <person name="Chen B."/>
            <person name="Chen X.L."/>
            <person name="Zhou B.C."/>
            <person name="Zhang Y.Z."/>
        </authorList>
    </citation>
    <scope>NUCLEOTIDE SEQUENCE [LARGE SCALE GENOMIC DNA]</scope>
    <source>
        <strain evidence="6">JCM 12485 / KCTC 12276 / FR1064</strain>
    </source>
</reference>
<sequence length="460" mass="51540">MHQPKSKHAARVSLLGILSSAILLSSLLFSAQSLAVTKAEDIKQFTLDNGMKIIVLEDDSIPNANMYLFWKVGSRNEYPGITGLSHFFEHMMFNGSKKYGPKMFDRTMEAAGGSNNAYTTENSTVYTDWFPADALELMFDLEADRIQNLDIDPDVVESERGVVTSERSTGLENSNYRMLSEQVKAAAFRAHPYSWSVIGHESDIANWKLQDLKDYHKTYYAPNNAIVVVAGAVKFDDVKRLAKQYFEPIPAQAAPREVHTVEPTQLGERRVYVQKASVTSPNIMLAYHVPETKHEDYYALQVLAGILSDGDTSRLTKALVYEQELAAQVFAFSSESIDPNLFYFYAVAAPNVDASALEKGLIAEINKVMKNGVTDTELQKVKNRQLVNFYREMSTINGKANTVGTYEFYFGDYNALFSLPESLNNVSKEDVQRVANQYLRKANRTVGVLAAEEDSNENDL</sequence>
<dbReference type="eggNOG" id="COG0612">
    <property type="taxonomic scope" value="Bacteria"/>
</dbReference>
<gene>
    <name evidence="5" type="ordered locus">GNIT_2962</name>
</gene>
<dbReference type="InterPro" id="IPR011765">
    <property type="entry name" value="Pept_M16_N"/>
</dbReference>
<name>G4QMX6_GLANF</name>
<feature type="signal peptide" evidence="2">
    <location>
        <begin position="1"/>
        <end position="35"/>
    </location>
</feature>
<proteinExistence type="inferred from homology"/>
<dbReference type="Proteomes" id="UP000009282">
    <property type="component" value="Chromosome"/>
</dbReference>
<dbReference type="PANTHER" id="PTHR11851">
    <property type="entry name" value="METALLOPROTEASE"/>
    <property type="match status" value="1"/>
</dbReference>
<evidence type="ECO:0000259" key="4">
    <source>
        <dbReference type="Pfam" id="PF05193"/>
    </source>
</evidence>
<dbReference type="PANTHER" id="PTHR11851:SF49">
    <property type="entry name" value="MITOCHONDRIAL-PROCESSING PEPTIDASE SUBUNIT ALPHA"/>
    <property type="match status" value="1"/>
</dbReference>
<dbReference type="InterPro" id="IPR007863">
    <property type="entry name" value="Peptidase_M16_C"/>
</dbReference>
<keyword evidence="6" id="KW-1185">Reference proteome</keyword>
<dbReference type="InterPro" id="IPR011249">
    <property type="entry name" value="Metalloenz_LuxS/M16"/>
</dbReference>
<organism evidence="5 6">
    <name type="scientific">Glaciecola nitratireducens (strain JCM 12485 / KCTC 12276 / FR1064)</name>
    <dbReference type="NCBI Taxonomy" id="1085623"/>
    <lineage>
        <taxon>Bacteria</taxon>
        <taxon>Pseudomonadati</taxon>
        <taxon>Pseudomonadota</taxon>
        <taxon>Gammaproteobacteria</taxon>
        <taxon>Alteromonadales</taxon>
        <taxon>Alteromonadaceae</taxon>
        <taxon>Brumicola</taxon>
    </lineage>
</organism>
<dbReference type="GO" id="GO:0046872">
    <property type="term" value="F:metal ion binding"/>
    <property type="evidence" value="ECO:0007669"/>
    <property type="project" value="InterPro"/>
</dbReference>
<dbReference type="EMBL" id="CP003060">
    <property type="protein sequence ID" value="AEP31059.1"/>
    <property type="molecule type" value="Genomic_DNA"/>
</dbReference>
<dbReference type="Pfam" id="PF00675">
    <property type="entry name" value="Peptidase_M16"/>
    <property type="match status" value="1"/>
</dbReference>
<protein>
    <submittedName>
        <fullName evidence="5">Peptidase M16 domain-containing protein</fullName>
    </submittedName>
</protein>
<evidence type="ECO:0000259" key="3">
    <source>
        <dbReference type="Pfam" id="PF00675"/>
    </source>
</evidence>
<feature type="chain" id="PRO_5003467393" evidence="2">
    <location>
        <begin position="36"/>
        <end position="460"/>
    </location>
</feature>
<dbReference type="Pfam" id="PF05193">
    <property type="entry name" value="Peptidase_M16_C"/>
    <property type="match status" value="1"/>
</dbReference>
<evidence type="ECO:0000313" key="6">
    <source>
        <dbReference type="Proteomes" id="UP000009282"/>
    </source>
</evidence>
<dbReference type="KEGG" id="gni:GNIT_2962"/>
<evidence type="ECO:0000256" key="1">
    <source>
        <dbReference type="ARBA" id="ARBA00007261"/>
    </source>
</evidence>
<dbReference type="HOGENOM" id="CLU_009902_1_1_6"/>
<accession>G4QMX6</accession>
<dbReference type="RefSeq" id="WP_014109932.1">
    <property type="nucleotide sequence ID" value="NC_016041.1"/>
</dbReference>
<dbReference type="OrthoDB" id="9811314at2"/>
<feature type="domain" description="Peptidase M16 C-terminal" evidence="4">
    <location>
        <begin position="207"/>
        <end position="384"/>
    </location>
</feature>
<dbReference type="STRING" id="1085623.GNIT_2962"/>
<keyword evidence="2" id="KW-0732">Signal</keyword>
<evidence type="ECO:0000313" key="5">
    <source>
        <dbReference type="EMBL" id="AEP31059.1"/>
    </source>
</evidence>
<dbReference type="Gene3D" id="3.30.830.10">
    <property type="entry name" value="Metalloenzyme, LuxS/M16 peptidase-like"/>
    <property type="match status" value="2"/>
</dbReference>
<feature type="domain" description="Peptidase M16 N-terminal" evidence="3">
    <location>
        <begin position="54"/>
        <end position="199"/>
    </location>
</feature>
<evidence type="ECO:0000256" key="2">
    <source>
        <dbReference type="SAM" id="SignalP"/>
    </source>
</evidence>
<comment type="similarity">
    <text evidence="1">Belongs to the peptidase M16 family.</text>
</comment>
<dbReference type="AlphaFoldDB" id="G4QMX6"/>